<sequence length="37" mass="4294">MKRITETKQIATLQVITDSTEISTIYKKEQLTNLLLK</sequence>
<reference evidence="1" key="1">
    <citation type="submission" date="2018-05" db="EMBL/GenBank/DDBJ databases">
        <authorList>
            <person name="Lanie J.A."/>
            <person name="Ng W.-L."/>
            <person name="Kazmierczak K.M."/>
            <person name="Andrzejewski T.M."/>
            <person name="Davidsen T.M."/>
            <person name="Wayne K.J."/>
            <person name="Tettelin H."/>
            <person name="Glass J.I."/>
            <person name="Rusch D."/>
            <person name="Podicherti R."/>
            <person name="Tsui H.-C.T."/>
            <person name="Winkler M.E."/>
        </authorList>
    </citation>
    <scope>NUCLEOTIDE SEQUENCE</scope>
</reference>
<gene>
    <name evidence="1" type="ORF">METZ01_LOCUS65579</name>
</gene>
<proteinExistence type="predicted"/>
<protein>
    <submittedName>
        <fullName evidence="1">Uncharacterized protein</fullName>
    </submittedName>
</protein>
<evidence type="ECO:0000313" key="1">
    <source>
        <dbReference type="EMBL" id="SVA12725.1"/>
    </source>
</evidence>
<accession>A0A381T974</accession>
<dbReference type="EMBL" id="UINC01004222">
    <property type="protein sequence ID" value="SVA12725.1"/>
    <property type="molecule type" value="Genomic_DNA"/>
</dbReference>
<name>A0A381T974_9ZZZZ</name>
<dbReference type="AlphaFoldDB" id="A0A381T974"/>
<organism evidence="1">
    <name type="scientific">marine metagenome</name>
    <dbReference type="NCBI Taxonomy" id="408172"/>
    <lineage>
        <taxon>unclassified sequences</taxon>
        <taxon>metagenomes</taxon>
        <taxon>ecological metagenomes</taxon>
    </lineage>
</organism>